<evidence type="ECO:0000313" key="1">
    <source>
        <dbReference type="EMBL" id="UYP48794.1"/>
    </source>
</evidence>
<accession>A0ABY6I293</accession>
<dbReference type="Proteomes" id="UP001208689">
    <property type="component" value="Chromosome"/>
</dbReference>
<reference evidence="1" key="1">
    <citation type="submission" date="2022-09" db="EMBL/GenBank/DDBJ databases">
        <title>Actin cytoskeleton and complex cell architecture in an #Asgard archaeon.</title>
        <authorList>
            <person name="Ponce Toledo R.I."/>
            <person name="Schleper C."/>
            <person name="Rodrigues Oliveira T."/>
            <person name="Wollweber F."/>
            <person name="Xu J."/>
            <person name="Rittmann S."/>
            <person name="Klingl A."/>
            <person name="Pilhofer M."/>
        </authorList>
    </citation>
    <scope>NUCLEOTIDE SEQUENCE</scope>
    <source>
        <strain evidence="1">B-35</strain>
    </source>
</reference>
<organism evidence="1 2">
    <name type="scientific">Candidatus Lokiarchaeum ossiferum</name>
    <dbReference type="NCBI Taxonomy" id="2951803"/>
    <lineage>
        <taxon>Archaea</taxon>
        <taxon>Promethearchaeati</taxon>
        <taxon>Promethearchaeota</taxon>
        <taxon>Promethearchaeia</taxon>
        <taxon>Promethearchaeales</taxon>
        <taxon>Promethearchaeaceae</taxon>
        <taxon>Candidatus Lokiarchaeum</taxon>
    </lineage>
</organism>
<protein>
    <submittedName>
        <fullName evidence="1">Uncharacterized protein</fullName>
    </submittedName>
</protein>
<keyword evidence="2" id="KW-1185">Reference proteome</keyword>
<gene>
    <name evidence="1" type="ORF">NEF87_005079</name>
</gene>
<proteinExistence type="predicted"/>
<dbReference type="EMBL" id="CP104013">
    <property type="protein sequence ID" value="UYP48794.1"/>
    <property type="molecule type" value="Genomic_DNA"/>
</dbReference>
<evidence type="ECO:0000313" key="2">
    <source>
        <dbReference type="Proteomes" id="UP001208689"/>
    </source>
</evidence>
<name>A0ABY6I293_9ARCH</name>
<sequence length="71" mass="8517">MKLSSKSFRIPKKWSFRDLEEEVVKPQQIYAEFFNKFRSSESDDIGAYIENLDENFTEWNANFTHHLGKKN</sequence>